<dbReference type="EMBL" id="QMWP01000001">
    <property type="protein sequence ID" value="RLG71300.1"/>
    <property type="molecule type" value="Genomic_DNA"/>
</dbReference>
<dbReference type="InterPro" id="IPR008181">
    <property type="entry name" value="dUTPase"/>
</dbReference>
<accession>A0A497JJ24</accession>
<evidence type="ECO:0000259" key="5">
    <source>
        <dbReference type="Pfam" id="PF00692"/>
    </source>
</evidence>
<dbReference type="PANTHER" id="PTHR11241:SF0">
    <property type="entry name" value="DEOXYURIDINE 5'-TRIPHOSPHATE NUCLEOTIDOHYDROLASE"/>
    <property type="match status" value="1"/>
</dbReference>
<dbReference type="CDD" id="cd07557">
    <property type="entry name" value="trimeric_dUTPase"/>
    <property type="match status" value="1"/>
</dbReference>
<sequence length="166" mass="18426">MEVGAHLINLKEIVSASDRTNEDRIIVWMETEDEDLLPYRASSGAVGWDLKAAEDVVIPEGDRVLVGTGIKLEINSPFVEAQVRPRSGRAAREGLTVLNTPGTIDPDYRGEVKVILYNTSNRPVWIRRGERIAQLVFNRVCLPYIVHVDRVRATERGKGGFGSTGK</sequence>
<dbReference type="GO" id="GO:0004170">
    <property type="term" value="F:dUTP diphosphatase activity"/>
    <property type="evidence" value="ECO:0007669"/>
    <property type="project" value="UniProtKB-EC"/>
</dbReference>
<keyword evidence="3 6" id="KW-0378">Hydrolase</keyword>
<comment type="caution">
    <text evidence="6">The sequence shown here is derived from an EMBL/GenBank/DDBJ whole genome shotgun (WGS) entry which is preliminary data.</text>
</comment>
<name>A0A497JJ24_9ARCH</name>
<feature type="domain" description="dUTPase-like" evidence="5">
    <location>
        <begin position="37"/>
        <end position="165"/>
    </location>
</feature>
<dbReference type="GO" id="GO:0046081">
    <property type="term" value="P:dUTP catabolic process"/>
    <property type="evidence" value="ECO:0007669"/>
    <property type="project" value="InterPro"/>
</dbReference>
<organism evidence="6 7">
    <name type="scientific">Candidatus Iainarchaeum sp</name>
    <dbReference type="NCBI Taxonomy" id="3101447"/>
    <lineage>
        <taxon>Archaea</taxon>
        <taxon>Candidatus Iainarchaeota</taxon>
        <taxon>Candidatus Iainarchaeia</taxon>
        <taxon>Candidatus Iainarchaeales</taxon>
        <taxon>Candidatus Iainarchaeaceae</taxon>
        <taxon>Candidatus Iainarchaeum</taxon>
    </lineage>
</organism>
<dbReference type="SUPFAM" id="SSF51283">
    <property type="entry name" value="dUTPase-like"/>
    <property type="match status" value="1"/>
</dbReference>
<evidence type="ECO:0000313" key="7">
    <source>
        <dbReference type="Proteomes" id="UP000278031"/>
    </source>
</evidence>
<dbReference type="Proteomes" id="UP000278031">
    <property type="component" value="Unassembled WGS sequence"/>
</dbReference>
<dbReference type="Pfam" id="PF00692">
    <property type="entry name" value="dUTPase"/>
    <property type="match status" value="1"/>
</dbReference>
<reference evidence="6 7" key="1">
    <citation type="submission" date="2018-06" db="EMBL/GenBank/DDBJ databases">
        <title>Extensive metabolic versatility and redundancy in microbially diverse, dynamic hydrothermal sediments.</title>
        <authorList>
            <person name="Dombrowski N."/>
            <person name="Teske A."/>
            <person name="Baker B.J."/>
        </authorList>
    </citation>
    <scope>NUCLEOTIDE SEQUENCE [LARGE SCALE GENOMIC DNA]</scope>
    <source>
        <strain evidence="6">B51_G17</strain>
    </source>
</reference>
<evidence type="ECO:0000256" key="2">
    <source>
        <dbReference type="ARBA" id="ARBA00012379"/>
    </source>
</evidence>
<dbReference type="EC" id="3.6.1.23" evidence="2"/>
<dbReference type="InterPro" id="IPR029054">
    <property type="entry name" value="dUTPase-like"/>
</dbReference>
<dbReference type="InterPro" id="IPR033704">
    <property type="entry name" value="dUTPase_trimeric"/>
</dbReference>
<dbReference type="PANTHER" id="PTHR11241">
    <property type="entry name" value="DEOXYURIDINE 5'-TRIPHOSPHATE NUCLEOTIDOHYDROLASE"/>
    <property type="match status" value="1"/>
</dbReference>
<proteinExistence type="inferred from homology"/>
<dbReference type="NCBIfam" id="TIGR00576">
    <property type="entry name" value="dut"/>
    <property type="match status" value="1"/>
</dbReference>
<evidence type="ECO:0000313" key="6">
    <source>
        <dbReference type="EMBL" id="RLG71300.1"/>
    </source>
</evidence>
<dbReference type="NCBIfam" id="NF001862">
    <property type="entry name" value="PRK00601.1"/>
    <property type="match status" value="1"/>
</dbReference>
<gene>
    <name evidence="6" type="ORF">DRO04_00045</name>
</gene>
<dbReference type="GO" id="GO:0000287">
    <property type="term" value="F:magnesium ion binding"/>
    <property type="evidence" value="ECO:0007669"/>
    <property type="project" value="InterPro"/>
</dbReference>
<protein>
    <recommendedName>
        <fullName evidence="2">dUTP diphosphatase</fullName>
        <ecNumber evidence="2">3.6.1.23</ecNumber>
    </recommendedName>
</protein>
<dbReference type="Gene3D" id="2.70.40.10">
    <property type="match status" value="1"/>
</dbReference>
<dbReference type="InterPro" id="IPR036157">
    <property type="entry name" value="dUTPase-like_sf"/>
</dbReference>
<keyword evidence="4" id="KW-0546">Nucleotide metabolism</keyword>
<dbReference type="GO" id="GO:0006226">
    <property type="term" value="P:dUMP biosynthetic process"/>
    <property type="evidence" value="ECO:0007669"/>
    <property type="project" value="InterPro"/>
</dbReference>
<dbReference type="AlphaFoldDB" id="A0A497JJ24"/>
<comment type="similarity">
    <text evidence="1">Belongs to the dUTPase family.</text>
</comment>
<evidence type="ECO:0000256" key="4">
    <source>
        <dbReference type="ARBA" id="ARBA00023080"/>
    </source>
</evidence>
<evidence type="ECO:0000256" key="1">
    <source>
        <dbReference type="ARBA" id="ARBA00006581"/>
    </source>
</evidence>
<evidence type="ECO:0000256" key="3">
    <source>
        <dbReference type="ARBA" id="ARBA00022801"/>
    </source>
</evidence>